<feature type="transmembrane region" description="Helical" evidence="7">
    <location>
        <begin position="86"/>
        <end position="105"/>
    </location>
</feature>
<feature type="transmembrane region" description="Helical" evidence="7">
    <location>
        <begin position="49"/>
        <end position="74"/>
    </location>
</feature>
<organism evidence="9 10">
    <name type="scientific">Schleiferilactobacillus perolens DSM 12744</name>
    <dbReference type="NCBI Taxonomy" id="1423792"/>
    <lineage>
        <taxon>Bacteria</taxon>
        <taxon>Bacillati</taxon>
        <taxon>Bacillota</taxon>
        <taxon>Bacilli</taxon>
        <taxon>Lactobacillales</taxon>
        <taxon>Lactobacillaceae</taxon>
        <taxon>Schleiferilactobacillus</taxon>
    </lineage>
</organism>
<feature type="transmembrane region" description="Helical" evidence="7">
    <location>
        <begin position="419"/>
        <end position="436"/>
    </location>
</feature>
<evidence type="ECO:0000313" key="9">
    <source>
        <dbReference type="EMBL" id="KRL12608.1"/>
    </source>
</evidence>
<accession>A0A0R1MWQ5</accession>
<gene>
    <name evidence="9" type="ORF">FD09_GL002928</name>
</gene>
<evidence type="ECO:0000256" key="5">
    <source>
        <dbReference type="ARBA" id="ARBA00022989"/>
    </source>
</evidence>
<feature type="transmembrane region" description="Helical" evidence="7">
    <location>
        <begin position="441"/>
        <end position="458"/>
    </location>
</feature>
<keyword evidence="10" id="KW-1185">Reference proteome</keyword>
<keyword evidence="4 7" id="KW-0812">Transmembrane</keyword>
<feature type="transmembrane region" description="Helical" evidence="7">
    <location>
        <begin position="522"/>
        <end position="542"/>
    </location>
</feature>
<feature type="transmembrane region" description="Helical" evidence="7">
    <location>
        <begin position="152"/>
        <end position="170"/>
    </location>
</feature>
<dbReference type="AlphaFoldDB" id="A0A0R1MWQ5"/>
<dbReference type="RefSeq" id="WP_057820686.1">
    <property type="nucleotide sequence ID" value="NZ_AZEC01000007.1"/>
</dbReference>
<keyword evidence="3" id="KW-1003">Cell membrane</keyword>
<dbReference type="PANTHER" id="PTHR47371">
    <property type="entry name" value="LIPOTEICHOIC ACID SYNTHASE"/>
    <property type="match status" value="1"/>
</dbReference>
<feature type="transmembrane region" description="Helical" evidence="7">
    <location>
        <begin position="305"/>
        <end position="327"/>
    </location>
</feature>
<dbReference type="STRING" id="1423792.FD09_GL002928"/>
<proteinExistence type="predicted"/>
<evidence type="ECO:0000313" key="10">
    <source>
        <dbReference type="Proteomes" id="UP000051330"/>
    </source>
</evidence>
<feature type="transmembrane region" description="Helical" evidence="7">
    <location>
        <begin position="176"/>
        <end position="193"/>
    </location>
</feature>
<dbReference type="Gene3D" id="3.40.720.10">
    <property type="entry name" value="Alkaline Phosphatase, subunit A"/>
    <property type="match status" value="1"/>
</dbReference>
<dbReference type="OrthoDB" id="243547at2"/>
<comment type="pathway">
    <text evidence="2">Cell wall biogenesis; lipoteichoic acid biosynthesis.</text>
</comment>
<feature type="transmembrane region" description="Helical" evidence="7">
    <location>
        <begin position="272"/>
        <end position="293"/>
    </location>
</feature>
<dbReference type="InterPro" id="IPR050448">
    <property type="entry name" value="OpgB/LTA_synthase_biosynth"/>
</dbReference>
<keyword evidence="9" id="KW-0808">Transferase</keyword>
<feature type="transmembrane region" description="Helical" evidence="7">
    <location>
        <begin position="374"/>
        <end position="392"/>
    </location>
</feature>
<evidence type="ECO:0000256" key="3">
    <source>
        <dbReference type="ARBA" id="ARBA00022475"/>
    </source>
</evidence>
<feature type="transmembrane region" description="Helical" evidence="7">
    <location>
        <begin position="125"/>
        <end position="145"/>
    </location>
</feature>
<dbReference type="CDD" id="cd16015">
    <property type="entry name" value="LTA_synthase"/>
    <property type="match status" value="1"/>
</dbReference>
<dbReference type="PATRIC" id="fig|1423792.3.peg.3002"/>
<dbReference type="PANTHER" id="PTHR47371:SF3">
    <property type="entry name" value="PHOSPHOGLYCEROL TRANSFERASE I"/>
    <property type="match status" value="1"/>
</dbReference>
<feature type="transmembrane region" description="Helical" evidence="7">
    <location>
        <begin position="7"/>
        <end position="29"/>
    </location>
</feature>
<dbReference type="InterPro" id="IPR017850">
    <property type="entry name" value="Alkaline_phosphatase_core_sf"/>
</dbReference>
<evidence type="ECO:0000259" key="8">
    <source>
        <dbReference type="Pfam" id="PF00884"/>
    </source>
</evidence>
<dbReference type="GO" id="GO:0016740">
    <property type="term" value="F:transferase activity"/>
    <property type="evidence" value="ECO:0007669"/>
    <property type="project" value="UniProtKB-KW"/>
</dbReference>
<sequence>MEKQRTRLTVLGGTFILILTGTALLNMLILNRSYAFFTFSAGNSVKWWLALHMGSVLSQMTIPLTFLLAGYFWANKRVSVGTAAASWLRGWSLLLLSLVIVFVGFKTLSMNAILESLFPLTRGVSTVFSGMIVCLVTQPLLVRWIQRTNIRFLTLVLGSLWLVSLFWNHFRQDANDPINILLMVALFMIGMLLSRSGWWQKRSLWQLVAIGGAALLTMWASLGVMGKISFFLYGNYDVMDTFTKPFSVLMVVAAIAVTVFVGRLIQQSEGRMLVVALTMANLVSQAPTLSAFISDTIQNKWPGFLHFLLTSAIFAGVLAVALLGLIWGTQPVWTRVAGRLDQQWHLTTVAEYARIPTRLNTWGRAVFSQHWHQLVAVAVFYVTAFVSFLSMTRDGLVGDGLLSKREPVLPYLLLKDQKMIVLTTLMLIAACVVLHVITTRFWVSFLLVEVSYSIWTIANRMKIGLRNESVLPADLHELKSLPELFAMVGTAKIVLMILAILLAIGAIVFLEIRLPRPLQAKWPARIGLIVLAGLILASPIHVNQKGSYANAFNRAFGNAADFVTPINGVQTHGPLLQFTNSLDVQLMDEPDDYSAERVAAIVQKYAAQAKQINKTRTANIKDQTVIFNLSESFVDPKRFPDTHIDGQDPIPNVRKLMKQTTSGYMMSAGYGGGTANMEYESFSGFIMSGFTHYLVPFTQVVTRSGRAPGFADDFPSGTAIHPYTGSFYNRPQAYRKMGIKTFKYLGSQYKIIDQSKIQNSPYLSDNTAYANALQQINQVGGGQFMNLVTMQNHMPYDASFYPDNPFQDTVSGAALSNDAITSSYATYTYGTYETDKAVKKFIDEIDKIKKPITLVFYGDHYPAIIDNDYVLKDPVRMHATDFFIYSNKASRAHNTKLKKTHYSGTNDFIPMVLEHLNAKVSPYEALLTDVDHDLPALSMPAGTKTDADGNTENVVQGVTNKGKLVTVDKLTKKQKQLLADYQMIQYDITSGKQYSLKGNTFMKNPGGK</sequence>
<evidence type="ECO:0000256" key="6">
    <source>
        <dbReference type="ARBA" id="ARBA00023136"/>
    </source>
</evidence>
<protein>
    <submittedName>
        <fullName evidence="9">Phosphoglycerol transferase alkaline phosphatase superfamily protein</fullName>
    </submittedName>
</protein>
<evidence type="ECO:0000256" key="1">
    <source>
        <dbReference type="ARBA" id="ARBA00004651"/>
    </source>
</evidence>
<evidence type="ECO:0000256" key="4">
    <source>
        <dbReference type="ARBA" id="ARBA00022692"/>
    </source>
</evidence>
<evidence type="ECO:0000256" key="2">
    <source>
        <dbReference type="ARBA" id="ARBA00004936"/>
    </source>
</evidence>
<feature type="domain" description="Sulfatase N-terminal" evidence="8">
    <location>
        <begin position="623"/>
        <end position="917"/>
    </location>
</feature>
<reference evidence="9 10" key="1">
    <citation type="journal article" date="2015" name="Genome Announc.">
        <title>Expanding the biotechnology potential of lactobacilli through comparative genomics of 213 strains and associated genera.</title>
        <authorList>
            <person name="Sun Z."/>
            <person name="Harris H.M."/>
            <person name="McCann A."/>
            <person name="Guo C."/>
            <person name="Argimon S."/>
            <person name="Zhang W."/>
            <person name="Yang X."/>
            <person name="Jeffery I.B."/>
            <person name="Cooney J.C."/>
            <person name="Kagawa T.F."/>
            <person name="Liu W."/>
            <person name="Song Y."/>
            <person name="Salvetti E."/>
            <person name="Wrobel A."/>
            <person name="Rasinkangas P."/>
            <person name="Parkhill J."/>
            <person name="Rea M.C."/>
            <person name="O'Sullivan O."/>
            <person name="Ritari J."/>
            <person name="Douillard F.P."/>
            <person name="Paul Ross R."/>
            <person name="Yang R."/>
            <person name="Briner A.E."/>
            <person name="Felis G.E."/>
            <person name="de Vos W.M."/>
            <person name="Barrangou R."/>
            <person name="Klaenhammer T.R."/>
            <person name="Caufield P.W."/>
            <person name="Cui Y."/>
            <person name="Zhang H."/>
            <person name="O'Toole P.W."/>
        </authorList>
    </citation>
    <scope>NUCLEOTIDE SEQUENCE [LARGE SCALE GENOMIC DNA]</scope>
    <source>
        <strain evidence="9 10">DSM 12744</strain>
    </source>
</reference>
<keyword evidence="5 7" id="KW-1133">Transmembrane helix</keyword>
<comment type="subcellular location">
    <subcellularLocation>
        <location evidence="1">Cell membrane</location>
        <topology evidence="1">Multi-pass membrane protein</topology>
    </subcellularLocation>
</comment>
<name>A0A0R1MWQ5_9LACO</name>
<comment type="caution">
    <text evidence="9">The sequence shown here is derived from an EMBL/GenBank/DDBJ whole genome shotgun (WGS) entry which is preliminary data.</text>
</comment>
<dbReference type="InterPro" id="IPR000917">
    <property type="entry name" value="Sulfatase_N"/>
</dbReference>
<feature type="transmembrane region" description="Helical" evidence="7">
    <location>
        <begin position="484"/>
        <end position="510"/>
    </location>
</feature>
<dbReference type="SUPFAM" id="SSF53649">
    <property type="entry name" value="Alkaline phosphatase-like"/>
    <property type="match status" value="1"/>
</dbReference>
<evidence type="ECO:0000256" key="7">
    <source>
        <dbReference type="SAM" id="Phobius"/>
    </source>
</evidence>
<feature type="transmembrane region" description="Helical" evidence="7">
    <location>
        <begin position="205"/>
        <end position="226"/>
    </location>
</feature>
<dbReference type="Proteomes" id="UP000051330">
    <property type="component" value="Unassembled WGS sequence"/>
</dbReference>
<dbReference type="Pfam" id="PF00884">
    <property type="entry name" value="Sulfatase"/>
    <property type="match status" value="1"/>
</dbReference>
<dbReference type="EMBL" id="AZEC01000007">
    <property type="protein sequence ID" value="KRL12608.1"/>
    <property type="molecule type" value="Genomic_DNA"/>
</dbReference>
<dbReference type="GO" id="GO:0005886">
    <property type="term" value="C:plasma membrane"/>
    <property type="evidence" value="ECO:0007669"/>
    <property type="project" value="UniProtKB-SubCell"/>
</dbReference>
<feature type="transmembrane region" description="Helical" evidence="7">
    <location>
        <begin position="246"/>
        <end position="265"/>
    </location>
</feature>
<keyword evidence="6 7" id="KW-0472">Membrane</keyword>